<keyword evidence="13" id="KW-0238">DNA-binding</keyword>
<organism evidence="16">
    <name type="scientific">Myotis daubentonii feces associated gemycircularvirus 3</name>
    <dbReference type="NCBI Taxonomy" id="3139982"/>
    <lineage>
        <taxon>Viruses</taxon>
        <taxon>Monodnaviria</taxon>
        <taxon>Shotokuvirae</taxon>
        <taxon>Cressdnaviricota</taxon>
        <taxon>Repensiviricetes</taxon>
        <taxon>Geplafuvirales</taxon>
        <taxon>Genomoviridae</taxon>
        <taxon>Gemycircularvirus</taxon>
    </lineage>
</organism>
<reference evidence="16" key="1">
    <citation type="journal article" date="2024" name="Microbiol. Spectr.">
        <title>Full-genome sequencing of dozens of new DNA viruses found in Spanish bat feces.</title>
        <authorList>
            <person name="Buigues J."/>
            <person name="Vinals A."/>
            <person name="Martinez-Recio R."/>
            <person name="Monros J.S."/>
            <person name="Sanjuan R."/>
            <person name="Cuevas J.M."/>
        </authorList>
    </citation>
    <scope>NUCLEOTIDE SEQUENCE</scope>
    <source>
        <strain evidence="16">MAVG30</strain>
    </source>
</reference>
<dbReference type="SUPFAM" id="SSF55464">
    <property type="entry name" value="Origin of replication-binding domain, RBD-like"/>
    <property type="match status" value="1"/>
</dbReference>
<keyword evidence="11" id="KW-0378">Hydrolase</keyword>
<dbReference type="GO" id="GO:0004519">
    <property type="term" value="F:endonuclease activity"/>
    <property type="evidence" value="ECO:0007669"/>
    <property type="project" value="UniProtKB-KW"/>
</dbReference>
<dbReference type="Gene3D" id="3.40.1310.20">
    <property type="match status" value="1"/>
</dbReference>
<evidence type="ECO:0000256" key="9">
    <source>
        <dbReference type="ARBA" id="ARBA00022741"/>
    </source>
</evidence>
<evidence type="ECO:0000256" key="3">
    <source>
        <dbReference type="ARBA" id="ARBA00022562"/>
    </source>
</evidence>
<dbReference type="InterPro" id="IPR027417">
    <property type="entry name" value="P-loop_NTPase"/>
</dbReference>
<keyword evidence="6" id="KW-0235">DNA replication</keyword>
<feature type="region of interest" description="Disordered" evidence="14">
    <location>
        <begin position="115"/>
        <end position="134"/>
    </location>
</feature>
<dbReference type="GO" id="GO:0042025">
    <property type="term" value="C:host cell nucleus"/>
    <property type="evidence" value="ECO:0007669"/>
    <property type="project" value="UniProtKB-SubCell"/>
</dbReference>
<evidence type="ECO:0000256" key="7">
    <source>
        <dbReference type="ARBA" id="ARBA00022722"/>
    </source>
</evidence>
<dbReference type="GO" id="GO:0000166">
    <property type="term" value="F:nucleotide binding"/>
    <property type="evidence" value="ECO:0007669"/>
    <property type="project" value="UniProtKB-KW"/>
</dbReference>
<evidence type="ECO:0000256" key="11">
    <source>
        <dbReference type="ARBA" id="ARBA00022801"/>
    </source>
</evidence>
<accession>A0AAU6S506</accession>
<dbReference type="InterPro" id="IPR049912">
    <property type="entry name" value="CRESS_DNA_REP"/>
</dbReference>
<evidence type="ECO:0000256" key="2">
    <source>
        <dbReference type="ARBA" id="ARBA00014531"/>
    </source>
</evidence>
<dbReference type="PROSITE" id="PS52020">
    <property type="entry name" value="CRESS_DNA_REP"/>
    <property type="match status" value="1"/>
</dbReference>
<keyword evidence="5" id="KW-0548">Nucleotidyltransferase</keyword>
<evidence type="ECO:0000256" key="6">
    <source>
        <dbReference type="ARBA" id="ARBA00022705"/>
    </source>
</evidence>
<evidence type="ECO:0000256" key="10">
    <source>
        <dbReference type="ARBA" id="ARBA00022759"/>
    </source>
</evidence>
<evidence type="ECO:0000313" key="16">
    <source>
        <dbReference type="EMBL" id="WZK92798.1"/>
    </source>
</evidence>
<evidence type="ECO:0000256" key="13">
    <source>
        <dbReference type="ARBA" id="ARBA00023125"/>
    </source>
</evidence>
<keyword evidence="7" id="KW-0540">Nuclease</keyword>
<dbReference type="GO" id="GO:0005198">
    <property type="term" value="F:structural molecule activity"/>
    <property type="evidence" value="ECO:0007669"/>
    <property type="project" value="InterPro"/>
</dbReference>
<evidence type="ECO:0000256" key="1">
    <source>
        <dbReference type="ARBA" id="ARBA00004147"/>
    </source>
</evidence>
<dbReference type="GO" id="GO:0016787">
    <property type="term" value="F:hydrolase activity"/>
    <property type="evidence" value="ECO:0007669"/>
    <property type="project" value="UniProtKB-KW"/>
</dbReference>
<dbReference type="GO" id="GO:0016779">
    <property type="term" value="F:nucleotidyltransferase activity"/>
    <property type="evidence" value="ECO:0007669"/>
    <property type="project" value="UniProtKB-KW"/>
</dbReference>
<evidence type="ECO:0000256" key="8">
    <source>
        <dbReference type="ARBA" id="ARBA00022723"/>
    </source>
</evidence>
<dbReference type="GO" id="GO:0003677">
    <property type="term" value="F:DNA binding"/>
    <property type="evidence" value="ECO:0007669"/>
    <property type="project" value="UniProtKB-KW"/>
</dbReference>
<keyword evidence="3" id="KW-1048">Host nucleus</keyword>
<feature type="compositionally biased region" description="Basic and acidic residues" evidence="14">
    <location>
        <begin position="115"/>
        <end position="132"/>
    </location>
</feature>
<feature type="domain" description="CRESS-DNA virus Rep endonuclease" evidence="15">
    <location>
        <begin position="16"/>
        <end position="124"/>
    </location>
</feature>
<keyword evidence="8" id="KW-0479">Metal-binding</keyword>
<dbReference type="GO" id="GO:0006260">
    <property type="term" value="P:DNA replication"/>
    <property type="evidence" value="ECO:0007669"/>
    <property type="project" value="UniProtKB-KW"/>
</dbReference>
<dbReference type="Pfam" id="PF00799">
    <property type="entry name" value="Gemini_AL1"/>
    <property type="match status" value="1"/>
</dbReference>
<evidence type="ECO:0000256" key="14">
    <source>
        <dbReference type="SAM" id="MobiDB-lite"/>
    </source>
</evidence>
<comment type="subcellular location">
    <subcellularLocation>
        <location evidence="1">Host nucleus</location>
    </subcellularLocation>
</comment>
<evidence type="ECO:0000256" key="4">
    <source>
        <dbReference type="ARBA" id="ARBA00022679"/>
    </source>
</evidence>
<name>A0AAU6S506_9VIRU</name>
<dbReference type="InterPro" id="IPR001301">
    <property type="entry name" value="Gemini_AL1_CLV"/>
</dbReference>
<evidence type="ECO:0000259" key="15">
    <source>
        <dbReference type="PROSITE" id="PS52020"/>
    </source>
</evidence>
<keyword evidence="10" id="KW-0255">Endonuclease</keyword>
<dbReference type="EMBL" id="PP410055">
    <property type="protein sequence ID" value="WZK92798.1"/>
    <property type="molecule type" value="Genomic_DNA"/>
</dbReference>
<sequence length="337" mass="38373">MPRNLQNHFLSHMSFSFHAKYVLLTYAQCGELDAFRVMDHLSTLHAECIIGREHHADGGIHLHVFCDFGRKFRSRRADVFDVGGFHPNIRKSFGNPDKGYDYACKDGDVICGGLERPREQSGDSNSKSDAKWSRITSAPDRESFWDLVHELDPKAAATSFSQLQRYCDWRYQYNPPDYESPRNATFDGGESDGRSDWLLQSRIGLEKMGGRVKSLVLYGPSQTGKTSWARSLGKHIYCVGLVSGAECMKAHDVDYAVFDDIRGGMKFFPSFKEWLGCQPHVCVKELYREPKVIEWGKPSIWCSNADPRIDMTHTDVEWMEANITFIEITCSIVEFGI</sequence>
<protein>
    <recommendedName>
        <fullName evidence="2">Replication-associated protein</fullName>
    </recommendedName>
</protein>
<evidence type="ECO:0000256" key="5">
    <source>
        <dbReference type="ARBA" id="ARBA00022695"/>
    </source>
</evidence>
<keyword evidence="4" id="KW-0808">Transferase</keyword>
<keyword evidence="12" id="KW-0190">Covalent protein-DNA linkage</keyword>
<proteinExistence type="predicted"/>
<dbReference type="PRINTS" id="PR00228">
    <property type="entry name" value="GEMCOATCLVL1"/>
</dbReference>
<dbReference type="GO" id="GO:0046872">
    <property type="term" value="F:metal ion binding"/>
    <property type="evidence" value="ECO:0007669"/>
    <property type="project" value="UniProtKB-KW"/>
</dbReference>
<dbReference type="Gene3D" id="3.40.50.300">
    <property type="entry name" value="P-loop containing nucleotide triphosphate hydrolases"/>
    <property type="match status" value="1"/>
</dbReference>
<evidence type="ECO:0000256" key="12">
    <source>
        <dbReference type="ARBA" id="ARBA00023124"/>
    </source>
</evidence>
<reference evidence="16" key="2">
    <citation type="submission" date="2024-02" db="EMBL/GenBank/DDBJ databases">
        <authorList>
            <person name="Buigues J."/>
            <person name="Vinals A."/>
            <person name="Martinez-Recio R."/>
            <person name="S Monros J."/>
            <person name="Sanjuan R."/>
            <person name="Cuevas J.M."/>
        </authorList>
    </citation>
    <scope>NUCLEOTIDE SEQUENCE</scope>
    <source>
        <strain evidence="16">MAVG30</strain>
    </source>
</reference>
<dbReference type="SUPFAM" id="SSF52540">
    <property type="entry name" value="P-loop containing nucleoside triphosphate hydrolases"/>
    <property type="match status" value="1"/>
</dbReference>
<keyword evidence="9" id="KW-0547">Nucleotide-binding</keyword>